<reference evidence="1 2" key="1">
    <citation type="submission" date="2020-09" db="EMBL/GenBank/DDBJ databases">
        <title>De no assembly of potato wild relative species, Solanum commersonii.</title>
        <authorList>
            <person name="Cho K."/>
        </authorList>
    </citation>
    <scope>NUCLEOTIDE SEQUENCE [LARGE SCALE GENOMIC DNA]</scope>
    <source>
        <strain evidence="1">LZ3.2</strain>
        <tissue evidence="1">Leaf</tissue>
    </source>
</reference>
<evidence type="ECO:0000313" key="1">
    <source>
        <dbReference type="EMBL" id="KAG5615488.1"/>
    </source>
</evidence>
<proteinExistence type="predicted"/>
<feature type="non-terminal residue" evidence="1">
    <location>
        <position position="69"/>
    </location>
</feature>
<accession>A0A9J5ZTH4</accession>
<gene>
    <name evidence="1" type="ORF">H5410_015312</name>
</gene>
<name>A0A9J5ZTH4_SOLCO</name>
<dbReference type="EMBL" id="JACXVP010000003">
    <property type="protein sequence ID" value="KAG5615488.1"/>
    <property type="molecule type" value="Genomic_DNA"/>
</dbReference>
<organism evidence="1 2">
    <name type="scientific">Solanum commersonii</name>
    <name type="common">Commerson's wild potato</name>
    <name type="synonym">Commerson's nightshade</name>
    <dbReference type="NCBI Taxonomy" id="4109"/>
    <lineage>
        <taxon>Eukaryota</taxon>
        <taxon>Viridiplantae</taxon>
        <taxon>Streptophyta</taxon>
        <taxon>Embryophyta</taxon>
        <taxon>Tracheophyta</taxon>
        <taxon>Spermatophyta</taxon>
        <taxon>Magnoliopsida</taxon>
        <taxon>eudicotyledons</taxon>
        <taxon>Gunneridae</taxon>
        <taxon>Pentapetalae</taxon>
        <taxon>asterids</taxon>
        <taxon>lamiids</taxon>
        <taxon>Solanales</taxon>
        <taxon>Solanaceae</taxon>
        <taxon>Solanoideae</taxon>
        <taxon>Solaneae</taxon>
        <taxon>Solanum</taxon>
    </lineage>
</organism>
<protein>
    <submittedName>
        <fullName evidence="1">Uncharacterized protein</fullName>
    </submittedName>
</protein>
<sequence>MHTTRLKLLKQGSLVYSKIQIVTPRYQRLSCSKYLLLVQVQAQQKYLNALTLLKIKKVFLRLVMGLSAK</sequence>
<comment type="caution">
    <text evidence="1">The sequence shown here is derived from an EMBL/GenBank/DDBJ whole genome shotgun (WGS) entry which is preliminary data.</text>
</comment>
<dbReference type="Proteomes" id="UP000824120">
    <property type="component" value="Chromosome 3"/>
</dbReference>
<evidence type="ECO:0000313" key="2">
    <source>
        <dbReference type="Proteomes" id="UP000824120"/>
    </source>
</evidence>
<keyword evidence="2" id="KW-1185">Reference proteome</keyword>
<dbReference type="AlphaFoldDB" id="A0A9J5ZTH4"/>